<organism evidence="14 15">
    <name type="scientific">Candidatus Coatesbacteria bacterium RBG_13_66_14</name>
    <dbReference type="NCBI Taxonomy" id="1817816"/>
    <lineage>
        <taxon>Bacteria</taxon>
        <taxon>Candidatus Coatesiibacteriota</taxon>
    </lineage>
</organism>
<evidence type="ECO:0000256" key="5">
    <source>
        <dbReference type="ARBA" id="ARBA00022801"/>
    </source>
</evidence>
<evidence type="ECO:0000259" key="13">
    <source>
        <dbReference type="PROSITE" id="PS51192"/>
    </source>
</evidence>
<evidence type="ECO:0000256" key="8">
    <source>
        <dbReference type="ARBA" id="ARBA00022840"/>
    </source>
</evidence>
<evidence type="ECO:0000256" key="2">
    <source>
        <dbReference type="ARBA" id="ARBA00022705"/>
    </source>
</evidence>
<dbReference type="Proteomes" id="UP000177187">
    <property type="component" value="Unassembled WGS sequence"/>
</dbReference>
<evidence type="ECO:0000256" key="12">
    <source>
        <dbReference type="ARBA" id="ARBA00048988"/>
    </source>
</evidence>
<keyword evidence="6" id="KW-0347">Helicase</keyword>
<dbReference type="InterPro" id="IPR011545">
    <property type="entry name" value="DEAD/DEAH_box_helicase_dom"/>
</dbReference>
<sequence length="522" mass="57189">MVNSETDGGRTPMGTDDGQLYVEVALNLELRRTLTYRFPPGVRAEPGTRVHVPLRGATALGFVVELLDQPPEGMDTVSIQPVIGVLDDRPLFDEKRLILGRWLADYYAEPPGVTLDAMLPVGSRTRRMYGFGPTGPPLDLGGTVAEIWNRLQGGPVNKRRLIHGLGKGAGTALDRLVAEGHLRAWDEPAAPPVTSKESLAVRLIADPPELGEFAKKSPAGARALAYLISHAAGRDAVWAADACRSAEVGYSTLHALEKKKLVELFPVDRLDEGDPAPPPRHRLTDEQGRALERITASLGGYGAFLLDGVTGSGKTEVYLRATEACLARDRGVIVLVPEIALTAQLMRLFRRWFGDGVALLHSRQGFAQRRSEWLRINEGKARVALGPRSAVFAPVRNLGLVVMDEEHEDAYKQQEQPRYHAREVAAKRCRLEGATLVLGSATPSVWTAKLAREGRIERLRLTERVDGASFPTVQLVDMRGRPRDQLVPVELLEALKGEIGKGRQAIILLNRRGFATQVRCEV</sequence>
<keyword evidence="7" id="KW-0862">Zinc</keyword>
<dbReference type="GO" id="GO:0006269">
    <property type="term" value="P:DNA replication, synthesis of primer"/>
    <property type="evidence" value="ECO:0007669"/>
    <property type="project" value="UniProtKB-KW"/>
</dbReference>
<dbReference type="GO" id="GO:1990077">
    <property type="term" value="C:primosome complex"/>
    <property type="evidence" value="ECO:0007669"/>
    <property type="project" value="UniProtKB-KW"/>
</dbReference>
<dbReference type="InterPro" id="IPR005259">
    <property type="entry name" value="PriA"/>
</dbReference>
<dbReference type="Gene3D" id="3.40.50.300">
    <property type="entry name" value="P-loop containing nucleotide triphosphate hydrolases"/>
    <property type="match status" value="1"/>
</dbReference>
<dbReference type="PROSITE" id="PS51192">
    <property type="entry name" value="HELICASE_ATP_BIND_1"/>
    <property type="match status" value="1"/>
</dbReference>
<evidence type="ECO:0000256" key="4">
    <source>
        <dbReference type="ARBA" id="ARBA00022741"/>
    </source>
</evidence>
<keyword evidence="8" id="KW-0067">ATP-binding</keyword>
<keyword evidence="10" id="KW-0413">Isomerase</keyword>
<dbReference type="GO" id="GO:0006270">
    <property type="term" value="P:DNA replication initiation"/>
    <property type="evidence" value="ECO:0007669"/>
    <property type="project" value="TreeGrafter"/>
</dbReference>
<dbReference type="PANTHER" id="PTHR30580">
    <property type="entry name" value="PRIMOSOMAL PROTEIN N"/>
    <property type="match status" value="1"/>
</dbReference>
<dbReference type="STRING" id="1817816.A2Y64_04490"/>
<comment type="caution">
    <text evidence="14">The sequence shown here is derived from an EMBL/GenBank/DDBJ whole genome shotgun (WGS) entry which is preliminary data.</text>
</comment>
<feature type="non-terminal residue" evidence="14">
    <location>
        <position position="522"/>
    </location>
</feature>
<dbReference type="GO" id="GO:0006310">
    <property type="term" value="P:DNA recombination"/>
    <property type="evidence" value="ECO:0007669"/>
    <property type="project" value="InterPro"/>
</dbReference>
<feature type="domain" description="Helicase ATP-binding" evidence="13">
    <location>
        <begin position="295"/>
        <end position="461"/>
    </location>
</feature>
<dbReference type="InterPro" id="IPR041222">
    <property type="entry name" value="PriA_3primeBD"/>
</dbReference>
<protein>
    <recommendedName>
        <fullName evidence="11">DNA 3'-5' helicase</fullName>
        <ecNumber evidence="11">5.6.2.4</ecNumber>
    </recommendedName>
</protein>
<gene>
    <name evidence="14" type="ORF">A2Y64_04490</name>
</gene>
<dbReference type="NCBIfam" id="TIGR00595">
    <property type="entry name" value="priA"/>
    <property type="match status" value="1"/>
</dbReference>
<dbReference type="EMBL" id="MFAF01000066">
    <property type="protein sequence ID" value="OGD76765.1"/>
    <property type="molecule type" value="Genomic_DNA"/>
</dbReference>
<dbReference type="GO" id="GO:0006302">
    <property type="term" value="P:double-strand break repair"/>
    <property type="evidence" value="ECO:0007669"/>
    <property type="project" value="InterPro"/>
</dbReference>
<dbReference type="GO" id="GO:0046872">
    <property type="term" value="F:metal ion binding"/>
    <property type="evidence" value="ECO:0007669"/>
    <property type="project" value="UniProtKB-KW"/>
</dbReference>
<evidence type="ECO:0000313" key="15">
    <source>
        <dbReference type="Proteomes" id="UP000177187"/>
    </source>
</evidence>
<dbReference type="InterPro" id="IPR027417">
    <property type="entry name" value="P-loop_NTPase"/>
</dbReference>
<dbReference type="Gene3D" id="3.40.1440.60">
    <property type="entry name" value="PriA, 3(prime) DNA-binding domain"/>
    <property type="match status" value="1"/>
</dbReference>
<evidence type="ECO:0000256" key="6">
    <source>
        <dbReference type="ARBA" id="ARBA00022806"/>
    </source>
</evidence>
<dbReference type="InterPro" id="IPR042115">
    <property type="entry name" value="PriA_3primeBD_sf"/>
</dbReference>
<evidence type="ECO:0000256" key="9">
    <source>
        <dbReference type="ARBA" id="ARBA00023125"/>
    </source>
</evidence>
<keyword evidence="2" id="KW-0235">DNA replication</keyword>
<keyword evidence="3" id="KW-0479">Metal-binding</keyword>
<evidence type="ECO:0000256" key="7">
    <source>
        <dbReference type="ARBA" id="ARBA00022833"/>
    </source>
</evidence>
<evidence type="ECO:0000256" key="10">
    <source>
        <dbReference type="ARBA" id="ARBA00023235"/>
    </source>
</evidence>
<dbReference type="EC" id="5.6.2.4" evidence="11"/>
<evidence type="ECO:0000256" key="11">
    <source>
        <dbReference type="ARBA" id="ARBA00034808"/>
    </source>
</evidence>
<dbReference type="SUPFAM" id="SSF52540">
    <property type="entry name" value="P-loop containing nucleoside triphosphate hydrolases"/>
    <property type="match status" value="1"/>
</dbReference>
<dbReference type="Pfam" id="PF17764">
    <property type="entry name" value="PriA_3primeBD"/>
    <property type="match status" value="1"/>
</dbReference>
<dbReference type="GO" id="GO:0016787">
    <property type="term" value="F:hydrolase activity"/>
    <property type="evidence" value="ECO:0007669"/>
    <property type="project" value="UniProtKB-KW"/>
</dbReference>
<dbReference type="PANTHER" id="PTHR30580:SF0">
    <property type="entry name" value="PRIMOSOMAL PROTEIN N"/>
    <property type="match status" value="1"/>
</dbReference>
<dbReference type="CDD" id="cd17929">
    <property type="entry name" value="DEXHc_priA"/>
    <property type="match status" value="1"/>
</dbReference>
<keyword evidence="4" id="KW-0547">Nucleotide-binding</keyword>
<dbReference type="Pfam" id="PF00270">
    <property type="entry name" value="DEAD"/>
    <property type="match status" value="1"/>
</dbReference>
<comment type="catalytic activity">
    <reaction evidence="12">
        <text>ATP + H2O = ADP + phosphate + H(+)</text>
        <dbReference type="Rhea" id="RHEA:13065"/>
        <dbReference type="ChEBI" id="CHEBI:15377"/>
        <dbReference type="ChEBI" id="CHEBI:15378"/>
        <dbReference type="ChEBI" id="CHEBI:30616"/>
        <dbReference type="ChEBI" id="CHEBI:43474"/>
        <dbReference type="ChEBI" id="CHEBI:456216"/>
        <dbReference type="EC" id="5.6.2.4"/>
    </reaction>
</comment>
<dbReference type="AlphaFoldDB" id="A0A1F5FAW7"/>
<accession>A0A1F5FAW7</accession>
<evidence type="ECO:0000313" key="14">
    <source>
        <dbReference type="EMBL" id="OGD76765.1"/>
    </source>
</evidence>
<name>A0A1F5FAW7_9BACT</name>
<dbReference type="GO" id="GO:0005524">
    <property type="term" value="F:ATP binding"/>
    <property type="evidence" value="ECO:0007669"/>
    <property type="project" value="UniProtKB-KW"/>
</dbReference>
<dbReference type="FunFam" id="3.40.50.300:FF:000489">
    <property type="entry name" value="Primosome assembly protein PriA"/>
    <property type="match status" value="1"/>
</dbReference>
<keyword evidence="1" id="KW-0639">Primosome</keyword>
<proteinExistence type="predicted"/>
<dbReference type="GO" id="GO:0043138">
    <property type="term" value="F:3'-5' DNA helicase activity"/>
    <property type="evidence" value="ECO:0007669"/>
    <property type="project" value="UniProtKB-EC"/>
</dbReference>
<reference evidence="14 15" key="1">
    <citation type="journal article" date="2016" name="Nat. Commun.">
        <title>Thousands of microbial genomes shed light on interconnected biogeochemical processes in an aquifer system.</title>
        <authorList>
            <person name="Anantharaman K."/>
            <person name="Brown C.T."/>
            <person name="Hug L.A."/>
            <person name="Sharon I."/>
            <person name="Castelle C.J."/>
            <person name="Probst A.J."/>
            <person name="Thomas B.C."/>
            <person name="Singh A."/>
            <person name="Wilkins M.J."/>
            <person name="Karaoz U."/>
            <person name="Brodie E.L."/>
            <person name="Williams K.H."/>
            <person name="Hubbard S.S."/>
            <person name="Banfield J.F."/>
        </authorList>
    </citation>
    <scope>NUCLEOTIDE SEQUENCE [LARGE SCALE GENOMIC DNA]</scope>
</reference>
<evidence type="ECO:0000256" key="1">
    <source>
        <dbReference type="ARBA" id="ARBA00022515"/>
    </source>
</evidence>
<dbReference type="GO" id="GO:0003677">
    <property type="term" value="F:DNA binding"/>
    <property type="evidence" value="ECO:0007669"/>
    <property type="project" value="UniProtKB-KW"/>
</dbReference>
<dbReference type="InterPro" id="IPR014001">
    <property type="entry name" value="Helicase_ATP-bd"/>
</dbReference>
<dbReference type="SMART" id="SM00487">
    <property type="entry name" value="DEXDc"/>
    <property type="match status" value="1"/>
</dbReference>
<keyword evidence="9" id="KW-0238">DNA-binding</keyword>
<evidence type="ECO:0000256" key="3">
    <source>
        <dbReference type="ARBA" id="ARBA00022723"/>
    </source>
</evidence>
<keyword evidence="5" id="KW-0378">Hydrolase</keyword>